<feature type="compositionally biased region" description="Basic residues" evidence="4">
    <location>
        <begin position="787"/>
        <end position="796"/>
    </location>
</feature>
<protein>
    <recommendedName>
        <fullName evidence="5">Fork-head domain-containing protein</fullName>
    </recommendedName>
</protein>
<feature type="compositionally biased region" description="Basic and acidic residues" evidence="4">
    <location>
        <begin position="757"/>
        <end position="773"/>
    </location>
</feature>
<keyword evidence="7" id="KW-1185">Reference proteome</keyword>
<feature type="region of interest" description="Disordered" evidence="4">
    <location>
        <begin position="1"/>
        <end position="235"/>
    </location>
</feature>
<feature type="compositionally biased region" description="Basic and acidic residues" evidence="4">
    <location>
        <begin position="399"/>
        <end position="410"/>
    </location>
</feature>
<dbReference type="Proteomes" id="UP000183971">
    <property type="component" value="Unassembled WGS sequence"/>
</dbReference>
<feature type="compositionally biased region" description="Acidic residues" evidence="4">
    <location>
        <begin position="685"/>
        <end position="714"/>
    </location>
</feature>
<dbReference type="PANTHER" id="PTHR21712:SF29">
    <property type="entry name" value="PRE-RRNA-PROCESSING PROTEIN FHL1"/>
    <property type="match status" value="1"/>
</dbReference>
<feature type="compositionally biased region" description="Polar residues" evidence="4">
    <location>
        <begin position="197"/>
        <end position="206"/>
    </location>
</feature>
<feature type="compositionally biased region" description="Low complexity" evidence="4">
    <location>
        <begin position="215"/>
        <end position="225"/>
    </location>
</feature>
<dbReference type="GO" id="GO:0005634">
    <property type="term" value="C:nucleus"/>
    <property type="evidence" value="ECO:0007669"/>
    <property type="project" value="UniProtKB-SubCell"/>
</dbReference>
<name>A0A1L7VRM6_FUSPR</name>
<sequence>MTSSIAGLNGLQNSLGADKDTQAVASRTVTTTSTETETETRTQAQTHAASSPAATPSNVTTTPSATKINATLHSPTSNDENRDSKVADSAPAKLPAPSASASASASAPTQTWSSNSNGNSAEISSSSTMAKTANPSNSTSTSTPAPPSTAIVPTASALPPTVALNHSPEEPSAALAPKAATPNQESASSAPAKVSDSRPSPSTPASTHGVPNAPPTAANTTTSTSQQHPEMPSDTAASVHVNVNSGDHTMLDASTPRDAAATLNVDQAQQSTPLQLQMQTDNLGEQFAPSTPYAATSMPTINQHAYMMMALATMSGAATAMSPPPTVTPAQVTLPNPLDESFQGIAPTNSTRPTDSHKALESFARIEFADSVFQMTTYAVIIGRDQRALEQARRDERRAEEYRRRTEENVHLGLPPPSPIRPDRSKFSKSYVSEEGGMLGPESDTGENPRPTKRRKTSTQGSSQHDLDEAAAQAQENMISNRQYVSHTPGAAAVDLGSLRPSPYHVPFIGIHSPGPNIASKTKAISREHLKIAYNQDMGVFEAIPLHKNGFFCEDVHYNREKLVLRCGDRLQIKDVDFRFLINGVERGRTGAEEDIEEEPAMALKKRHAQGGKEMSFDFESAHGNGDIQDTSDELSDVASPPESPDFGDGDEDDAEAEGEAEAEQPAAIQTLETVQEKEAKPEAEMEDEADGEMDAEMDAEMDMDMDMDMDIDDMTIAGAESGLKQDGMLDPHQGHLMPQVPKKRGPGRPPKNGIMSKREQRLLKKQQQEMAKKTLPQAPPVEPPIKRKVGRPRKHPLPEGSSERPEKRKYKPRKPREDGAEGSDAERRAREKKEKKTRPKSPPLELKIEDYTEEQLQKPNKNYGVLIDETLTAAGPDGLTLKQIYKRICQRYPWFYFHTETKGWESSVRHNLIGNEAFRKDETTNLWSRVPGVELDAGKKRKASSPDRAAAHAYGQYPAPYAYNAQHMAPGATGYPPGQAPPGYHMPTYAAQQTQPGRPPQPYGASASPPTPGQPAPVAVASQPPAPAQLPPGYGPPPAPARPQLGVPPPGTYSSPYAPRPPPPANTSIKSEEGHANVTAVPAGAPLAQQQQQHHPHPSVPLTAAAKTVPGTGPPQTQQQPATPVNRTPSVSAASPTARYAIEPKLLAAVVKLKSGLIENLKKARNPKAEGIVMSALNRCIGLKKEATENDKMETICMKGIRQVVDAYMKSKSPTPGPASSGSPSAAETMPFFDAKVLASINGFKDVSVKALNPKLGEAKAEAVTLSAIDRVLGIADASIVPPPGEGEAVGNFEGIELHLMKSIRQLLTGMNQKV</sequence>
<dbReference type="InterPro" id="IPR045178">
    <property type="entry name" value="Fhl1/FHA1"/>
</dbReference>
<dbReference type="InterPro" id="IPR001766">
    <property type="entry name" value="Fork_head_dom"/>
</dbReference>
<evidence type="ECO:0000313" key="6">
    <source>
        <dbReference type="EMBL" id="CZR43079.1"/>
    </source>
</evidence>
<evidence type="ECO:0000256" key="2">
    <source>
        <dbReference type="ARBA" id="ARBA00023242"/>
    </source>
</evidence>
<feature type="compositionally biased region" description="Polar residues" evidence="4">
    <location>
        <begin position="67"/>
        <end position="78"/>
    </location>
</feature>
<dbReference type="PANTHER" id="PTHR21712">
    <property type="entry name" value="PRE-RRNA-PROCESSING PROTEIN FHL1"/>
    <property type="match status" value="1"/>
</dbReference>
<evidence type="ECO:0000259" key="5">
    <source>
        <dbReference type="PROSITE" id="PS50039"/>
    </source>
</evidence>
<dbReference type="VEuPathDB" id="FungiDB:FPRO_08005"/>
<keyword evidence="2 3" id="KW-0539">Nucleus</keyword>
<feature type="compositionally biased region" description="Polar residues" evidence="4">
    <location>
        <begin position="1"/>
        <end position="15"/>
    </location>
</feature>
<feature type="compositionally biased region" description="Pro residues" evidence="4">
    <location>
        <begin position="1025"/>
        <end position="1052"/>
    </location>
</feature>
<dbReference type="GO" id="GO:0043565">
    <property type="term" value="F:sequence-specific DNA binding"/>
    <property type="evidence" value="ECO:0007669"/>
    <property type="project" value="InterPro"/>
</dbReference>
<feature type="region of interest" description="Disordered" evidence="4">
    <location>
        <begin position="399"/>
        <end position="473"/>
    </location>
</feature>
<feature type="DNA-binding region" description="Fork-head" evidence="3">
    <location>
        <begin position="859"/>
        <end position="933"/>
    </location>
</feature>
<feature type="compositionally biased region" description="Basic and acidic residues" evidence="4">
    <location>
        <begin position="816"/>
        <end position="835"/>
    </location>
</feature>
<accession>A0A1L7VRM6</accession>
<reference evidence="7" key="1">
    <citation type="journal article" date="2016" name="Genome Biol. Evol.">
        <title>Comparative 'omics' of the Fusarium fujikuroi species complex highlights differences in genetic potential and metabolite synthesis.</title>
        <authorList>
            <person name="Niehaus E.-M."/>
            <person name="Muensterkoetter M."/>
            <person name="Proctor R.H."/>
            <person name="Brown D.W."/>
            <person name="Sharon A."/>
            <person name="Idan Y."/>
            <person name="Oren-Young L."/>
            <person name="Sieber C.M."/>
            <person name="Novak O."/>
            <person name="Pencik A."/>
            <person name="Tarkowska D."/>
            <person name="Hromadova K."/>
            <person name="Freeman S."/>
            <person name="Maymon M."/>
            <person name="Elazar M."/>
            <person name="Youssef S.A."/>
            <person name="El-Shabrawy E.S.M."/>
            <person name="Shalaby A.B.A."/>
            <person name="Houterman P."/>
            <person name="Brock N.L."/>
            <person name="Burkhardt I."/>
            <person name="Tsavkelova E.A."/>
            <person name="Dickschat J.S."/>
            <person name="Galuszka P."/>
            <person name="Gueldener U."/>
            <person name="Tudzynski B."/>
        </authorList>
    </citation>
    <scope>NUCLEOTIDE SEQUENCE [LARGE SCALE GENOMIC DNA]</scope>
    <source>
        <strain evidence="7">ET1</strain>
    </source>
</reference>
<keyword evidence="1 3" id="KW-0238">DNA-binding</keyword>
<dbReference type="GO" id="GO:0060962">
    <property type="term" value="P:regulation of ribosomal protein gene transcription by RNA polymerase II"/>
    <property type="evidence" value="ECO:0007669"/>
    <property type="project" value="InterPro"/>
</dbReference>
<dbReference type="Pfam" id="PF00250">
    <property type="entry name" value="Forkhead"/>
    <property type="match status" value="1"/>
</dbReference>
<gene>
    <name evidence="6" type="ORF">FPRO_08005</name>
</gene>
<evidence type="ECO:0000313" key="7">
    <source>
        <dbReference type="Proteomes" id="UP000183971"/>
    </source>
</evidence>
<dbReference type="SUPFAM" id="SSF46785">
    <property type="entry name" value="Winged helix' DNA-binding domain"/>
    <property type="match status" value="1"/>
</dbReference>
<comment type="subcellular location">
    <subcellularLocation>
        <location evidence="3">Nucleus</location>
    </subcellularLocation>
</comment>
<feature type="compositionally biased region" description="Basic and acidic residues" evidence="4">
    <location>
        <begin position="675"/>
        <end position="684"/>
    </location>
</feature>
<feature type="region of interest" description="Disordered" evidence="4">
    <location>
        <begin position="591"/>
        <end position="846"/>
    </location>
</feature>
<dbReference type="PRINTS" id="PR00053">
    <property type="entry name" value="FORKHEAD"/>
</dbReference>
<feature type="compositionally biased region" description="Acidic residues" evidence="4">
    <location>
        <begin position="646"/>
        <end position="663"/>
    </location>
</feature>
<evidence type="ECO:0000256" key="3">
    <source>
        <dbReference type="PROSITE-ProRule" id="PRU00089"/>
    </source>
</evidence>
<dbReference type="PROSITE" id="PS50039">
    <property type="entry name" value="FORK_HEAD_3"/>
    <property type="match status" value="1"/>
</dbReference>
<feature type="compositionally biased region" description="Low complexity" evidence="4">
    <location>
        <begin position="87"/>
        <end position="157"/>
    </location>
</feature>
<comment type="caution">
    <text evidence="6">The sequence shown here is derived from an EMBL/GenBank/DDBJ whole genome shotgun (WGS) entry which is preliminary data.</text>
</comment>
<feature type="compositionally biased region" description="Low complexity" evidence="4">
    <location>
        <begin position="1109"/>
        <end position="1126"/>
    </location>
</feature>
<feature type="region of interest" description="Disordered" evidence="4">
    <location>
        <begin position="973"/>
        <end position="1071"/>
    </location>
</feature>
<dbReference type="RefSeq" id="XP_031083670.1">
    <property type="nucleotide sequence ID" value="XM_031233877.1"/>
</dbReference>
<dbReference type="InterPro" id="IPR036388">
    <property type="entry name" value="WH-like_DNA-bd_sf"/>
</dbReference>
<feature type="domain" description="Fork-head" evidence="5">
    <location>
        <begin position="859"/>
        <end position="933"/>
    </location>
</feature>
<dbReference type="Gene3D" id="1.10.10.10">
    <property type="entry name" value="Winged helix-like DNA-binding domain superfamily/Winged helix DNA-binding domain"/>
    <property type="match status" value="1"/>
</dbReference>
<evidence type="ECO:0000256" key="4">
    <source>
        <dbReference type="SAM" id="MobiDB-lite"/>
    </source>
</evidence>
<evidence type="ECO:0000256" key="1">
    <source>
        <dbReference type="ARBA" id="ARBA00023125"/>
    </source>
</evidence>
<dbReference type="EMBL" id="FJOF01000007">
    <property type="protein sequence ID" value="CZR43079.1"/>
    <property type="molecule type" value="Genomic_DNA"/>
</dbReference>
<proteinExistence type="predicted"/>
<dbReference type="InterPro" id="IPR036390">
    <property type="entry name" value="WH_DNA-bd_sf"/>
</dbReference>
<feature type="compositionally biased region" description="Low complexity" evidence="4">
    <location>
        <begin position="22"/>
        <end position="66"/>
    </location>
</feature>
<dbReference type="SMART" id="SM00339">
    <property type="entry name" value="FH"/>
    <property type="match status" value="1"/>
</dbReference>
<dbReference type="GeneID" id="42052883"/>
<dbReference type="GO" id="GO:0003700">
    <property type="term" value="F:DNA-binding transcription factor activity"/>
    <property type="evidence" value="ECO:0007669"/>
    <property type="project" value="InterPro"/>
</dbReference>
<feature type="region of interest" description="Disordered" evidence="4">
    <location>
        <begin position="1088"/>
        <end position="1133"/>
    </location>
</feature>
<organism evidence="6 7">
    <name type="scientific">Fusarium proliferatum (strain ET1)</name>
    <name type="common">Orchid endophyte fungus</name>
    <dbReference type="NCBI Taxonomy" id="1227346"/>
    <lineage>
        <taxon>Eukaryota</taxon>
        <taxon>Fungi</taxon>
        <taxon>Dikarya</taxon>
        <taxon>Ascomycota</taxon>
        <taxon>Pezizomycotina</taxon>
        <taxon>Sordariomycetes</taxon>
        <taxon>Hypocreomycetidae</taxon>
        <taxon>Hypocreales</taxon>
        <taxon>Nectriaceae</taxon>
        <taxon>Fusarium</taxon>
        <taxon>Fusarium fujikuroi species complex</taxon>
    </lineage>
</organism>